<feature type="region of interest" description="Disordered" evidence="1">
    <location>
        <begin position="1"/>
        <end position="22"/>
    </location>
</feature>
<evidence type="ECO:0000256" key="1">
    <source>
        <dbReference type="SAM" id="MobiDB-lite"/>
    </source>
</evidence>
<gene>
    <name evidence="2" type="ORF">GOB93_03410</name>
</gene>
<dbReference type="Proteomes" id="UP000635278">
    <property type="component" value="Unassembled WGS sequence"/>
</dbReference>
<evidence type="ECO:0008006" key="4">
    <source>
        <dbReference type="Google" id="ProtNLM"/>
    </source>
</evidence>
<feature type="compositionally biased region" description="Polar residues" evidence="1">
    <location>
        <begin position="1"/>
        <end position="16"/>
    </location>
</feature>
<reference evidence="2 3" key="1">
    <citation type="journal article" date="2020" name="Int. J. Syst. Evol. Microbiol.">
        <title>Novel acetic acid bacteria from cider fermentations: Acetobacter conturbans sp. nov. and Acetobacter fallax sp. nov.</title>
        <authorList>
            <person name="Sombolestani A.S."/>
            <person name="Cleenwerck I."/>
            <person name="Cnockaert M."/>
            <person name="Borremans W."/>
            <person name="Wieme A.D."/>
            <person name="De Vuyst L."/>
            <person name="Vandamme P."/>
        </authorList>
    </citation>
    <scope>NUCLEOTIDE SEQUENCE [LARGE SCALE GENOMIC DNA]</scope>
    <source>
        <strain evidence="2 3">LMG 30640</strain>
    </source>
</reference>
<keyword evidence="3" id="KW-1185">Reference proteome</keyword>
<protein>
    <recommendedName>
        <fullName evidence="4">Transposase</fullName>
    </recommendedName>
</protein>
<accession>A0ABX0JNL8</accession>
<name>A0ABX0JNL8_9PROT</name>
<comment type="caution">
    <text evidence="2">The sequence shown here is derived from an EMBL/GenBank/DDBJ whole genome shotgun (WGS) entry which is preliminary data.</text>
</comment>
<evidence type="ECO:0000313" key="3">
    <source>
        <dbReference type="Proteomes" id="UP000635278"/>
    </source>
</evidence>
<evidence type="ECO:0000313" key="2">
    <source>
        <dbReference type="EMBL" id="NHN83688.1"/>
    </source>
</evidence>
<dbReference type="EMBL" id="WOTB01000003">
    <property type="protein sequence ID" value="NHN83688.1"/>
    <property type="molecule type" value="Genomic_DNA"/>
</dbReference>
<organism evidence="2 3">
    <name type="scientific">Acetobacter musti</name>
    <dbReference type="NCBI Taxonomy" id="864732"/>
    <lineage>
        <taxon>Bacteria</taxon>
        <taxon>Pseudomonadati</taxon>
        <taxon>Pseudomonadota</taxon>
        <taxon>Alphaproteobacteria</taxon>
        <taxon>Acetobacterales</taxon>
        <taxon>Acetobacteraceae</taxon>
        <taxon>Acetobacter</taxon>
    </lineage>
</organism>
<proteinExistence type="predicted"/>
<sequence>MPAHTTGMNVQIQSGANLDRRPHEHVIQSRMRRVVASSFHNENGT</sequence>